<organism evidence="2 3">
    <name type="scientific">Elysia marginata</name>
    <dbReference type="NCBI Taxonomy" id="1093978"/>
    <lineage>
        <taxon>Eukaryota</taxon>
        <taxon>Metazoa</taxon>
        <taxon>Spiralia</taxon>
        <taxon>Lophotrochozoa</taxon>
        <taxon>Mollusca</taxon>
        <taxon>Gastropoda</taxon>
        <taxon>Heterobranchia</taxon>
        <taxon>Euthyneura</taxon>
        <taxon>Panpulmonata</taxon>
        <taxon>Sacoglossa</taxon>
        <taxon>Placobranchoidea</taxon>
        <taxon>Plakobranchidae</taxon>
        <taxon>Elysia</taxon>
    </lineage>
</organism>
<sequence length="650" mass="69703">MWSPYSIPGCTGHLVHSRRYGDDDEIERDAYSHEEYIHMVLQAGSFLSHDYTNGTIDEEPCMIAFFDSLIQREIEQTVDDKDDEDDEDNNHKSGEGSGNDKDSDDGSGGGGEDDDGGGDDDDDGGGGSRGVNGANDAPLCRDNSSMSLTTPVGSESATATADSENEDSSLRRTTVSESRSRNFYLGLDSSSSDSDSEVDEILSAMYSRYKSFHEQAINFTSRPASKKISSVIARGKQQESKAMIARRVPGGSSESVSKKQGCPGRLQRIREDLQHSEDQFLRDNATSMTVLADVIDSFVDNLVPDGSGISRTLSDTNDGHASNDSNLNNSSMAEDSRLIGVPTSQRTKSRSEVSSSSNSRSFPFAVRDSTAISARVGTSSRTSSNTPAPSNARDTGTASVPSSSSRSLQGAHSSNSVKPDRQAFSNGSTSNSSGISAHDITSSNNYQANGNNGVNGKGKKHSTERNENKGKKKMRTSMRDKELRDVPPPSTFSNQTFHSEAVSNTEVQGRNHSTCLRSVRGVGSSSDSTGRKGEVQTKFGASQSKPTNLLIKKPSLLSVASSTVISSSSSSSLSSNPNFTDDSLYFASSSCLETDSSKENQQESEKPKALAAYPENGVNNAVVQFKKSKIKGRHFRAKKVTSDSSSEEER</sequence>
<evidence type="ECO:0000313" key="2">
    <source>
        <dbReference type="EMBL" id="GFR92282.1"/>
    </source>
</evidence>
<name>A0AAV4H440_9GAST</name>
<feature type="compositionally biased region" description="Polar residues" evidence="1">
    <location>
        <begin position="491"/>
        <end position="516"/>
    </location>
</feature>
<feature type="compositionally biased region" description="Polar residues" evidence="1">
    <location>
        <begin position="373"/>
        <end position="417"/>
    </location>
</feature>
<feature type="compositionally biased region" description="Polar residues" evidence="1">
    <location>
        <begin position="310"/>
        <end position="333"/>
    </location>
</feature>
<feature type="compositionally biased region" description="Low complexity" evidence="1">
    <location>
        <begin position="425"/>
        <end position="436"/>
    </location>
</feature>
<dbReference type="AlphaFoldDB" id="A0AAV4H440"/>
<dbReference type="Proteomes" id="UP000762676">
    <property type="component" value="Unassembled WGS sequence"/>
</dbReference>
<gene>
    <name evidence="2" type="ORF">ElyMa_002614200</name>
</gene>
<evidence type="ECO:0000256" key="1">
    <source>
        <dbReference type="SAM" id="MobiDB-lite"/>
    </source>
</evidence>
<keyword evidence="3" id="KW-1185">Reference proteome</keyword>
<feature type="region of interest" description="Disordered" evidence="1">
    <location>
        <begin position="310"/>
        <end position="361"/>
    </location>
</feature>
<feature type="compositionally biased region" description="Basic and acidic residues" evidence="1">
    <location>
        <begin position="89"/>
        <end position="101"/>
    </location>
</feature>
<feature type="compositionally biased region" description="Basic and acidic residues" evidence="1">
    <location>
        <begin position="595"/>
        <end position="608"/>
    </location>
</feature>
<feature type="region of interest" description="Disordered" evidence="1">
    <location>
        <begin position="631"/>
        <end position="650"/>
    </location>
</feature>
<proteinExistence type="predicted"/>
<feature type="region of interest" description="Disordered" evidence="1">
    <location>
        <begin position="78"/>
        <end position="197"/>
    </location>
</feature>
<feature type="compositionally biased region" description="Low complexity" evidence="1">
    <location>
        <begin position="444"/>
        <end position="454"/>
    </location>
</feature>
<dbReference type="EMBL" id="BMAT01005384">
    <property type="protein sequence ID" value="GFR92282.1"/>
    <property type="molecule type" value="Genomic_DNA"/>
</dbReference>
<feature type="region of interest" description="Disordered" evidence="1">
    <location>
        <begin position="594"/>
        <end position="617"/>
    </location>
</feature>
<accession>A0AAV4H440</accession>
<feature type="compositionally biased region" description="Low complexity" evidence="1">
    <location>
        <begin position="352"/>
        <end position="361"/>
    </location>
</feature>
<feature type="compositionally biased region" description="Acidic residues" evidence="1">
    <location>
        <begin position="111"/>
        <end position="124"/>
    </location>
</feature>
<feature type="region of interest" description="Disordered" evidence="1">
    <location>
        <begin position="373"/>
        <end position="548"/>
    </location>
</feature>
<feature type="compositionally biased region" description="Polar residues" evidence="1">
    <location>
        <begin position="142"/>
        <end position="162"/>
    </location>
</feature>
<feature type="compositionally biased region" description="Low complexity" evidence="1">
    <location>
        <begin position="517"/>
        <end position="528"/>
    </location>
</feature>
<reference evidence="2 3" key="1">
    <citation type="journal article" date="2021" name="Elife">
        <title>Chloroplast acquisition without the gene transfer in kleptoplastic sea slugs, Plakobranchus ocellatus.</title>
        <authorList>
            <person name="Maeda T."/>
            <person name="Takahashi S."/>
            <person name="Yoshida T."/>
            <person name="Shimamura S."/>
            <person name="Takaki Y."/>
            <person name="Nagai Y."/>
            <person name="Toyoda A."/>
            <person name="Suzuki Y."/>
            <person name="Arimoto A."/>
            <person name="Ishii H."/>
            <person name="Satoh N."/>
            <person name="Nishiyama T."/>
            <person name="Hasebe M."/>
            <person name="Maruyama T."/>
            <person name="Minagawa J."/>
            <person name="Obokata J."/>
            <person name="Shigenobu S."/>
        </authorList>
    </citation>
    <scope>NUCLEOTIDE SEQUENCE [LARGE SCALE GENOMIC DNA]</scope>
</reference>
<feature type="region of interest" description="Disordered" evidence="1">
    <location>
        <begin position="230"/>
        <end position="263"/>
    </location>
</feature>
<evidence type="ECO:0000313" key="3">
    <source>
        <dbReference type="Proteomes" id="UP000762676"/>
    </source>
</evidence>
<protein>
    <submittedName>
        <fullName evidence="2">DDB1- and CUL4-associated factor 5</fullName>
    </submittedName>
</protein>
<comment type="caution">
    <text evidence="2">The sequence shown here is derived from an EMBL/GenBank/DDBJ whole genome shotgun (WGS) entry which is preliminary data.</text>
</comment>